<proteinExistence type="predicted"/>
<evidence type="ECO:0000313" key="1">
    <source>
        <dbReference type="EMBL" id="KIK90625.1"/>
    </source>
</evidence>
<gene>
    <name evidence="1" type="ORF">PAXRUDRAFT_831533</name>
</gene>
<sequence length="52" mass="5895">MVQRVIFVSRATMILRLASLFLTRLNVVSYIGNDSDGLILPFLDLADMFPNH</sequence>
<dbReference type="HOGENOM" id="CLU_3087924_0_0_1"/>
<dbReference type="Proteomes" id="UP000054538">
    <property type="component" value="Unassembled WGS sequence"/>
</dbReference>
<organism evidence="1 2">
    <name type="scientific">Paxillus rubicundulus Ve08.2h10</name>
    <dbReference type="NCBI Taxonomy" id="930991"/>
    <lineage>
        <taxon>Eukaryota</taxon>
        <taxon>Fungi</taxon>
        <taxon>Dikarya</taxon>
        <taxon>Basidiomycota</taxon>
        <taxon>Agaricomycotina</taxon>
        <taxon>Agaricomycetes</taxon>
        <taxon>Agaricomycetidae</taxon>
        <taxon>Boletales</taxon>
        <taxon>Paxilineae</taxon>
        <taxon>Paxillaceae</taxon>
        <taxon>Paxillus</taxon>
    </lineage>
</organism>
<dbReference type="AlphaFoldDB" id="A0A0D0E1T2"/>
<dbReference type="InParanoid" id="A0A0D0E1T2"/>
<keyword evidence="2" id="KW-1185">Reference proteome</keyword>
<name>A0A0D0E1T2_9AGAM</name>
<protein>
    <submittedName>
        <fullName evidence="1">Uncharacterized protein</fullName>
    </submittedName>
</protein>
<reference evidence="2" key="2">
    <citation type="submission" date="2015-01" db="EMBL/GenBank/DDBJ databases">
        <title>Evolutionary Origins and Diversification of the Mycorrhizal Mutualists.</title>
        <authorList>
            <consortium name="DOE Joint Genome Institute"/>
            <consortium name="Mycorrhizal Genomics Consortium"/>
            <person name="Kohler A."/>
            <person name="Kuo A."/>
            <person name="Nagy L.G."/>
            <person name="Floudas D."/>
            <person name="Copeland A."/>
            <person name="Barry K.W."/>
            <person name="Cichocki N."/>
            <person name="Veneault-Fourrey C."/>
            <person name="LaButti K."/>
            <person name="Lindquist E.A."/>
            <person name="Lipzen A."/>
            <person name="Lundell T."/>
            <person name="Morin E."/>
            <person name="Murat C."/>
            <person name="Riley R."/>
            <person name="Ohm R."/>
            <person name="Sun H."/>
            <person name="Tunlid A."/>
            <person name="Henrissat B."/>
            <person name="Grigoriev I.V."/>
            <person name="Hibbett D.S."/>
            <person name="Martin F."/>
        </authorList>
    </citation>
    <scope>NUCLEOTIDE SEQUENCE [LARGE SCALE GENOMIC DNA]</scope>
    <source>
        <strain evidence="2">Ve08.2h10</strain>
    </source>
</reference>
<reference evidence="1 2" key="1">
    <citation type="submission" date="2014-04" db="EMBL/GenBank/DDBJ databases">
        <authorList>
            <consortium name="DOE Joint Genome Institute"/>
            <person name="Kuo A."/>
            <person name="Kohler A."/>
            <person name="Jargeat P."/>
            <person name="Nagy L.G."/>
            <person name="Floudas D."/>
            <person name="Copeland A."/>
            <person name="Barry K.W."/>
            <person name="Cichocki N."/>
            <person name="Veneault-Fourrey C."/>
            <person name="LaButti K."/>
            <person name="Lindquist E.A."/>
            <person name="Lipzen A."/>
            <person name="Lundell T."/>
            <person name="Morin E."/>
            <person name="Murat C."/>
            <person name="Sun H."/>
            <person name="Tunlid A."/>
            <person name="Henrissat B."/>
            <person name="Grigoriev I.V."/>
            <person name="Hibbett D.S."/>
            <person name="Martin F."/>
            <person name="Nordberg H.P."/>
            <person name="Cantor M.N."/>
            <person name="Hua S.X."/>
        </authorList>
    </citation>
    <scope>NUCLEOTIDE SEQUENCE [LARGE SCALE GENOMIC DNA]</scope>
    <source>
        <strain evidence="1 2">Ve08.2h10</strain>
    </source>
</reference>
<accession>A0A0D0E1T2</accession>
<evidence type="ECO:0000313" key="2">
    <source>
        <dbReference type="Proteomes" id="UP000054538"/>
    </source>
</evidence>
<dbReference type="EMBL" id="KN825492">
    <property type="protein sequence ID" value="KIK90625.1"/>
    <property type="molecule type" value="Genomic_DNA"/>
</dbReference>